<accession>A0AAN8SRH1</accession>
<organism evidence="1 2">
    <name type="scientific">Solanum bulbocastanum</name>
    <name type="common">Wild potato</name>
    <dbReference type="NCBI Taxonomy" id="147425"/>
    <lineage>
        <taxon>Eukaryota</taxon>
        <taxon>Viridiplantae</taxon>
        <taxon>Streptophyta</taxon>
        <taxon>Embryophyta</taxon>
        <taxon>Tracheophyta</taxon>
        <taxon>Spermatophyta</taxon>
        <taxon>Magnoliopsida</taxon>
        <taxon>eudicotyledons</taxon>
        <taxon>Gunneridae</taxon>
        <taxon>Pentapetalae</taxon>
        <taxon>asterids</taxon>
        <taxon>lamiids</taxon>
        <taxon>Solanales</taxon>
        <taxon>Solanaceae</taxon>
        <taxon>Solanoideae</taxon>
        <taxon>Solaneae</taxon>
        <taxon>Solanum</taxon>
    </lineage>
</organism>
<gene>
    <name evidence="1" type="ORF">RDI58_029229</name>
</gene>
<evidence type="ECO:0000313" key="1">
    <source>
        <dbReference type="EMBL" id="KAK6773990.1"/>
    </source>
</evidence>
<dbReference type="Proteomes" id="UP001371456">
    <property type="component" value="Unassembled WGS sequence"/>
</dbReference>
<comment type="caution">
    <text evidence="1">The sequence shown here is derived from an EMBL/GenBank/DDBJ whole genome shotgun (WGS) entry which is preliminary data.</text>
</comment>
<keyword evidence="2" id="KW-1185">Reference proteome</keyword>
<sequence>MYSPMIWHFTNVPKVLLHDKVYYIFKFHSKKDKERVINY</sequence>
<dbReference type="EMBL" id="JBANQN010000012">
    <property type="protein sequence ID" value="KAK6773990.1"/>
    <property type="molecule type" value="Genomic_DNA"/>
</dbReference>
<reference evidence="1 2" key="1">
    <citation type="submission" date="2024-02" db="EMBL/GenBank/DDBJ databases">
        <title>de novo genome assembly of Solanum bulbocastanum strain 11H21.</title>
        <authorList>
            <person name="Hosaka A.J."/>
        </authorList>
    </citation>
    <scope>NUCLEOTIDE SEQUENCE [LARGE SCALE GENOMIC DNA]</scope>
    <source>
        <tissue evidence="1">Young leaves</tissue>
    </source>
</reference>
<protein>
    <submittedName>
        <fullName evidence="1">Uncharacterized protein</fullName>
    </submittedName>
</protein>
<dbReference type="AlphaFoldDB" id="A0AAN8SRH1"/>
<name>A0AAN8SRH1_SOLBU</name>
<evidence type="ECO:0000313" key="2">
    <source>
        <dbReference type="Proteomes" id="UP001371456"/>
    </source>
</evidence>
<proteinExistence type="predicted"/>